<dbReference type="Pfam" id="PF08240">
    <property type="entry name" value="ADH_N"/>
    <property type="match status" value="1"/>
</dbReference>
<dbReference type="InterPro" id="IPR013154">
    <property type="entry name" value="ADH-like_N"/>
</dbReference>
<dbReference type="SUPFAM" id="SSF50129">
    <property type="entry name" value="GroES-like"/>
    <property type="match status" value="1"/>
</dbReference>
<reference evidence="6 7" key="1">
    <citation type="submission" date="2023-12" db="EMBL/GenBank/DDBJ databases">
        <title>A high-quality genome assembly for Dillenia turbinata (Dilleniales).</title>
        <authorList>
            <person name="Chanderbali A."/>
        </authorList>
    </citation>
    <scope>NUCLEOTIDE SEQUENCE [LARGE SCALE GENOMIC DNA]</scope>
    <source>
        <strain evidence="6">LSX21</strain>
        <tissue evidence="6">Leaf</tissue>
    </source>
</reference>
<comment type="caution">
    <text evidence="6">The sequence shown here is derived from an EMBL/GenBank/DDBJ whole genome shotgun (WGS) entry which is preliminary data.</text>
</comment>
<name>A0AAN8ZG58_9MAGN</name>
<feature type="domain" description="Alcohol dehydrogenase-like N-terminal" evidence="5">
    <location>
        <begin position="39"/>
        <end position="77"/>
    </location>
</feature>
<keyword evidence="7" id="KW-1185">Reference proteome</keyword>
<evidence type="ECO:0000256" key="4">
    <source>
        <dbReference type="ARBA" id="ARBA00022833"/>
    </source>
</evidence>
<keyword evidence="3" id="KW-0479">Metal-binding</keyword>
<comment type="subunit">
    <text evidence="2">Homodimer.</text>
</comment>
<evidence type="ECO:0000259" key="5">
    <source>
        <dbReference type="Pfam" id="PF08240"/>
    </source>
</evidence>
<organism evidence="6 7">
    <name type="scientific">Dillenia turbinata</name>
    <dbReference type="NCBI Taxonomy" id="194707"/>
    <lineage>
        <taxon>Eukaryota</taxon>
        <taxon>Viridiplantae</taxon>
        <taxon>Streptophyta</taxon>
        <taxon>Embryophyta</taxon>
        <taxon>Tracheophyta</taxon>
        <taxon>Spermatophyta</taxon>
        <taxon>Magnoliopsida</taxon>
        <taxon>eudicotyledons</taxon>
        <taxon>Gunneridae</taxon>
        <taxon>Pentapetalae</taxon>
        <taxon>Dilleniales</taxon>
        <taxon>Dilleniaceae</taxon>
        <taxon>Dillenia</taxon>
    </lineage>
</organism>
<keyword evidence="4" id="KW-0862">Zinc</keyword>
<dbReference type="EMBL" id="JBAMMX010000007">
    <property type="protein sequence ID" value="KAK6936512.1"/>
    <property type="molecule type" value="Genomic_DNA"/>
</dbReference>
<protein>
    <submittedName>
        <fullName evidence="6">Alcohol dehydrogenase, N-terminal</fullName>
    </submittedName>
</protein>
<evidence type="ECO:0000256" key="3">
    <source>
        <dbReference type="ARBA" id="ARBA00022723"/>
    </source>
</evidence>
<proteinExistence type="predicted"/>
<dbReference type="Proteomes" id="UP001370490">
    <property type="component" value="Unassembled WGS sequence"/>
</dbReference>
<dbReference type="GO" id="GO:0046294">
    <property type="term" value="P:formaldehyde catabolic process"/>
    <property type="evidence" value="ECO:0007669"/>
    <property type="project" value="TreeGrafter"/>
</dbReference>
<evidence type="ECO:0000256" key="2">
    <source>
        <dbReference type="ARBA" id="ARBA00011738"/>
    </source>
</evidence>
<dbReference type="GO" id="GO:0051903">
    <property type="term" value="F:S-(hydroxymethyl)glutathione dehydrogenase [NAD(P)+] activity"/>
    <property type="evidence" value="ECO:0007669"/>
    <property type="project" value="TreeGrafter"/>
</dbReference>
<dbReference type="GO" id="GO:0008270">
    <property type="term" value="F:zinc ion binding"/>
    <property type="evidence" value="ECO:0007669"/>
    <property type="project" value="TreeGrafter"/>
</dbReference>
<evidence type="ECO:0000313" key="6">
    <source>
        <dbReference type="EMBL" id="KAK6936512.1"/>
    </source>
</evidence>
<evidence type="ECO:0000313" key="7">
    <source>
        <dbReference type="Proteomes" id="UP001370490"/>
    </source>
</evidence>
<sequence>MARLCFTIPNASLSVSAAICWGVGEPIKVEEIEVDPPKAGEVRIKILCASLCHSDIICASGYPLPLFPRVLGHEGVG</sequence>
<dbReference type="InterPro" id="IPR011032">
    <property type="entry name" value="GroES-like_sf"/>
</dbReference>
<dbReference type="PANTHER" id="PTHR43880">
    <property type="entry name" value="ALCOHOL DEHYDROGENASE"/>
    <property type="match status" value="1"/>
</dbReference>
<evidence type="ECO:0000256" key="1">
    <source>
        <dbReference type="ARBA" id="ARBA00001947"/>
    </source>
</evidence>
<accession>A0AAN8ZG58</accession>
<gene>
    <name evidence="6" type="ORF">RJ641_033542</name>
</gene>
<dbReference type="AlphaFoldDB" id="A0AAN8ZG58"/>
<dbReference type="GO" id="GO:0005829">
    <property type="term" value="C:cytosol"/>
    <property type="evidence" value="ECO:0007669"/>
    <property type="project" value="TreeGrafter"/>
</dbReference>
<dbReference type="Gene3D" id="3.90.180.10">
    <property type="entry name" value="Medium-chain alcohol dehydrogenases, catalytic domain"/>
    <property type="match status" value="1"/>
</dbReference>
<dbReference type="PANTHER" id="PTHR43880:SF38">
    <property type="entry name" value="ALCOHOL DEHYDROGENASE-RELATED"/>
    <property type="match status" value="1"/>
</dbReference>
<comment type="cofactor">
    <cofactor evidence="1">
        <name>Zn(2+)</name>
        <dbReference type="ChEBI" id="CHEBI:29105"/>
    </cofactor>
</comment>